<accession>A0A5C2S3P0</accession>
<sequence length="543" mass="59777">MNAQNGTTTTPQPTQAQRDVDQLWAKLEAKDLIPDGYGIRKRENKRRPSSLSPLSSPSFVWMLVSVAPTAAWSMSGVLSMDTVSDYSWNVGKQSACTRRPRRRVRMLGTPRQMPRHLNILVGGVLADVSIHITVEQASIGHALDRFNILRVEDSRWIKPNAACRRRCQCWRSMPFNSMERHPSAQTTRKQYLATVPLAGARNGVGLVPNFLHRARSTYDVFACLPARLASGFMRFRCSFAHVGARVDLLARCPMPPDDPELCAPMASVTHTHPCNTKPRKDPTASTFKSGAVIIHGEQYTSTATVDPAASLSLAPTRESLTTQHRPITATKSLTTTQATALPFSLLPAAAIASSPTPPSANVQFRPPPATPSARSRAVHGHRTASSEPAWTHVNSAPPGTRLNRQPNHAWCRPQCAPLRHRATISSNQPQHTEYSKPTATHLAKPPLLLDMAVDVSPPILVFCDVQPPRPKLTLVDPSPIHMSHKDVRLDSAVIHEKRTSGIVFVIFLVSTYIWPITNGDILESLGVMHLKISKDYTYLLCPT</sequence>
<dbReference type="Proteomes" id="UP000313359">
    <property type="component" value="Unassembled WGS sequence"/>
</dbReference>
<dbReference type="AlphaFoldDB" id="A0A5C2S3P0"/>
<protein>
    <submittedName>
        <fullName evidence="2">Uncharacterized protein</fullName>
    </submittedName>
</protein>
<feature type="compositionally biased region" description="Polar residues" evidence="1">
    <location>
        <begin position="383"/>
        <end position="394"/>
    </location>
</feature>
<feature type="region of interest" description="Disordered" evidence="1">
    <location>
        <begin position="354"/>
        <end position="407"/>
    </location>
</feature>
<reference evidence="2" key="1">
    <citation type="journal article" date="2018" name="Genome Biol. Evol.">
        <title>Genomics and development of Lentinus tigrinus, a white-rot wood-decaying mushroom with dimorphic fruiting bodies.</title>
        <authorList>
            <person name="Wu B."/>
            <person name="Xu Z."/>
            <person name="Knudson A."/>
            <person name="Carlson A."/>
            <person name="Chen N."/>
            <person name="Kovaka S."/>
            <person name="LaButti K."/>
            <person name="Lipzen A."/>
            <person name="Pennachio C."/>
            <person name="Riley R."/>
            <person name="Schakwitz W."/>
            <person name="Umezawa K."/>
            <person name="Ohm R.A."/>
            <person name="Grigoriev I.V."/>
            <person name="Nagy L.G."/>
            <person name="Gibbons J."/>
            <person name="Hibbett D."/>
        </authorList>
    </citation>
    <scope>NUCLEOTIDE SEQUENCE [LARGE SCALE GENOMIC DNA]</scope>
    <source>
        <strain evidence="2">ALCF2SS1-6</strain>
    </source>
</reference>
<keyword evidence="3" id="KW-1185">Reference proteome</keyword>
<evidence type="ECO:0000256" key="1">
    <source>
        <dbReference type="SAM" id="MobiDB-lite"/>
    </source>
</evidence>
<proteinExistence type="predicted"/>
<name>A0A5C2S3P0_9APHY</name>
<evidence type="ECO:0000313" key="2">
    <source>
        <dbReference type="EMBL" id="RPD57469.1"/>
    </source>
</evidence>
<dbReference type="EMBL" id="ML122281">
    <property type="protein sequence ID" value="RPD57469.1"/>
    <property type="molecule type" value="Genomic_DNA"/>
</dbReference>
<evidence type="ECO:0000313" key="3">
    <source>
        <dbReference type="Proteomes" id="UP000313359"/>
    </source>
</evidence>
<organism evidence="2 3">
    <name type="scientific">Lentinus tigrinus ALCF2SS1-6</name>
    <dbReference type="NCBI Taxonomy" id="1328759"/>
    <lineage>
        <taxon>Eukaryota</taxon>
        <taxon>Fungi</taxon>
        <taxon>Dikarya</taxon>
        <taxon>Basidiomycota</taxon>
        <taxon>Agaricomycotina</taxon>
        <taxon>Agaricomycetes</taxon>
        <taxon>Polyporales</taxon>
        <taxon>Polyporaceae</taxon>
        <taxon>Lentinus</taxon>
    </lineage>
</organism>
<feature type="region of interest" description="Disordered" evidence="1">
    <location>
        <begin position="1"/>
        <end position="20"/>
    </location>
</feature>
<gene>
    <name evidence="2" type="ORF">L227DRAFT_565476</name>
</gene>